<feature type="domain" description="EMC1 first beta-propeller" evidence="13">
    <location>
        <begin position="20"/>
        <end position="452"/>
    </location>
</feature>
<evidence type="ECO:0000256" key="7">
    <source>
        <dbReference type="ARBA" id="ARBA00022824"/>
    </source>
</evidence>
<keyword evidence="6 11" id="KW-0732">Signal</keyword>
<dbReference type="Proteomes" id="UP000294933">
    <property type="component" value="Unassembled WGS sequence"/>
</dbReference>
<evidence type="ECO:0000259" key="13">
    <source>
        <dbReference type="Pfam" id="PF25293"/>
    </source>
</evidence>
<dbReference type="OrthoDB" id="28092at2759"/>
<evidence type="ECO:0000259" key="12">
    <source>
        <dbReference type="Pfam" id="PF07774"/>
    </source>
</evidence>
<evidence type="ECO:0000256" key="5">
    <source>
        <dbReference type="ARBA" id="ARBA00022692"/>
    </source>
</evidence>
<evidence type="ECO:0000313" key="14">
    <source>
        <dbReference type="EMBL" id="TDL26922.1"/>
    </source>
</evidence>
<evidence type="ECO:0000256" key="3">
    <source>
        <dbReference type="ARBA" id="ARBA00011276"/>
    </source>
</evidence>
<comment type="similarity">
    <text evidence="2">Belongs to the EMC1 family.</text>
</comment>
<accession>A0A4Y7QIJ0</accession>
<reference evidence="14 15" key="1">
    <citation type="submission" date="2018-06" db="EMBL/GenBank/DDBJ databases">
        <title>A transcriptomic atlas of mushroom development highlights an independent origin of complex multicellularity.</title>
        <authorList>
            <consortium name="DOE Joint Genome Institute"/>
            <person name="Krizsan K."/>
            <person name="Almasi E."/>
            <person name="Merenyi Z."/>
            <person name="Sahu N."/>
            <person name="Viragh M."/>
            <person name="Koszo T."/>
            <person name="Mondo S."/>
            <person name="Kiss B."/>
            <person name="Balint B."/>
            <person name="Kues U."/>
            <person name="Barry K."/>
            <person name="Hegedus J.C."/>
            <person name="Henrissat B."/>
            <person name="Johnson J."/>
            <person name="Lipzen A."/>
            <person name="Ohm R."/>
            <person name="Nagy I."/>
            <person name="Pangilinan J."/>
            <person name="Yan J."/>
            <person name="Xiong Y."/>
            <person name="Grigoriev I.V."/>
            <person name="Hibbett D.S."/>
            <person name="Nagy L.G."/>
        </authorList>
    </citation>
    <scope>NUCLEOTIDE SEQUENCE [LARGE SCALE GENOMIC DNA]</scope>
    <source>
        <strain evidence="14 15">SZMC22713</strain>
    </source>
</reference>
<evidence type="ECO:0000256" key="2">
    <source>
        <dbReference type="ARBA" id="ARBA00007904"/>
    </source>
</evidence>
<keyword evidence="5" id="KW-0812">Transmembrane</keyword>
<evidence type="ECO:0000313" key="15">
    <source>
        <dbReference type="Proteomes" id="UP000294933"/>
    </source>
</evidence>
<dbReference type="AlphaFoldDB" id="A0A4Y7QIJ0"/>
<organism evidence="14 15">
    <name type="scientific">Rickenella mellea</name>
    <dbReference type="NCBI Taxonomy" id="50990"/>
    <lineage>
        <taxon>Eukaryota</taxon>
        <taxon>Fungi</taxon>
        <taxon>Dikarya</taxon>
        <taxon>Basidiomycota</taxon>
        <taxon>Agaricomycotina</taxon>
        <taxon>Agaricomycetes</taxon>
        <taxon>Hymenochaetales</taxon>
        <taxon>Rickenellaceae</taxon>
        <taxon>Rickenella</taxon>
    </lineage>
</organism>
<dbReference type="Pfam" id="PF07774">
    <property type="entry name" value="EMC1_C"/>
    <property type="match status" value="1"/>
</dbReference>
<feature type="chain" id="PRO_5021215874" description="ER membrane protein complex subunit 1" evidence="11">
    <location>
        <begin position="21"/>
        <end position="1024"/>
    </location>
</feature>
<keyword evidence="15" id="KW-1185">Reference proteome</keyword>
<evidence type="ECO:0000256" key="6">
    <source>
        <dbReference type="ARBA" id="ARBA00022729"/>
    </source>
</evidence>
<proteinExistence type="inferred from homology"/>
<evidence type="ECO:0000256" key="8">
    <source>
        <dbReference type="ARBA" id="ARBA00022989"/>
    </source>
</evidence>
<dbReference type="PANTHER" id="PTHR21573">
    <property type="entry name" value="ER MEMBRANE PROTEIN COMPLEX SUBUNIT 1"/>
    <property type="match status" value="1"/>
</dbReference>
<keyword evidence="8" id="KW-1133">Transmembrane helix</keyword>
<keyword evidence="10" id="KW-0325">Glycoprotein</keyword>
<dbReference type="InterPro" id="IPR011047">
    <property type="entry name" value="Quinoprotein_ADH-like_sf"/>
</dbReference>
<gene>
    <name evidence="14" type="ORF">BD410DRAFT_819103</name>
</gene>
<evidence type="ECO:0000256" key="10">
    <source>
        <dbReference type="ARBA" id="ARBA00023180"/>
    </source>
</evidence>
<dbReference type="EMBL" id="ML170160">
    <property type="protein sequence ID" value="TDL26922.1"/>
    <property type="molecule type" value="Genomic_DNA"/>
</dbReference>
<evidence type="ECO:0000256" key="9">
    <source>
        <dbReference type="ARBA" id="ARBA00023136"/>
    </source>
</evidence>
<dbReference type="Gene3D" id="2.130.10.10">
    <property type="entry name" value="YVTN repeat-like/Quinoprotein amine dehydrogenase"/>
    <property type="match status" value="1"/>
</dbReference>
<evidence type="ECO:0000256" key="11">
    <source>
        <dbReference type="SAM" id="SignalP"/>
    </source>
</evidence>
<dbReference type="STRING" id="50990.A0A4Y7QIJ0"/>
<evidence type="ECO:0000256" key="1">
    <source>
        <dbReference type="ARBA" id="ARBA00004115"/>
    </source>
</evidence>
<comment type="subcellular location">
    <subcellularLocation>
        <location evidence="1">Endoplasmic reticulum membrane</location>
        <topology evidence="1">Single-pass type I membrane protein</topology>
    </subcellularLocation>
</comment>
<keyword evidence="9" id="KW-0472">Membrane</keyword>
<keyword evidence="7" id="KW-0256">Endoplasmic reticulum</keyword>
<dbReference type="PANTHER" id="PTHR21573:SF0">
    <property type="entry name" value="ER MEMBRANE PROTEIN COMPLEX SUBUNIT 1"/>
    <property type="match status" value="1"/>
</dbReference>
<protein>
    <recommendedName>
        <fullName evidence="4">ER membrane protein complex subunit 1</fullName>
    </recommendedName>
</protein>
<name>A0A4Y7QIJ0_9AGAM</name>
<feature type="domain" description="ER membrane protein complex subunit 1 C-terminal" evidence="12">
    <location>
        <begin position="805"/>
        <end position="1021"/>
    </location>
</feature>
<dbReference type="InterPro" id="IPR011678">
    <property type="entry name" value="EMC1_C"/>
</dbReference>
<dbReference type="VEuPathDB" id="FungiDB:BD410DRAFT_819103"/>
<dbReference type="GO" id="GO:0072546">
    <property type="term" value="C:EMC complex"/>
    <property type="evidence" value="ECO:0007669"/>
    <property type="project" value="InterPro"/>
</dbReference>
<dbReference type="InterPro" id="IPR015943">
    <property type="entry name" value="WD40/YVTN_repeat-like_dom_sf"/>
</dbReference>
<dbReference type="Pfam" id="PF25293">
    <property type="entry name" value="Beta-prop_EMC1_N"/>
    <property type="match status" value="1"/>
</dbReference>
<feature type="signal peptide" evidence="11">
    <location>
        <begin position="1"/>
        <end position="20"/>
    </location>
</feature>
<dbReference type="InterPro" id="IPR058545">
    <property type="entry name" value="Beta-prop_EMC1_1st"/>
</dbReference>
<comment type="subunit">
    <text evidence="3">Component of the ER membrane protein complex (EMC).</text>
</comment>
<evidence type="ECO:0000256" key="4">
    <source>
        <dbReference type="ARBA" id="ARBA00020824"/>
    </source>
</evidence>
<dbReference type="GO" id="GO:0034975">
    <property type="term" value="P:protein folding in endoplasmic reticulum"/>
    <property type="evidence" value="ECO:0007669"/>
    <property type="project" value="TreeGrafter"/>
</dbReference>
<dbReference type="SUPFAM" id="SSF50998">
    <property type="entry name" value="Quinoprotein alcohol dehydrogenase-like"/>
    <property type="match status" value="1"/>
</dbReference>
<sequence length="1024" mass="112478">MWKPTLSLLALLCLLQTTFALHESDAGVVDWHKPLIGVPLTGSLATAPVFHRVGSHDPNGTTQSVILTATASNVLGALEPASGNLTWRHIYEPEDPVILFRAREDIVVSLSGPGGSTFRSFDALTGQLISEKRLHRPDTGRLFEPANLGSHVAFPALKDDTGRKSTDVFVLTNGCELRRIDAMTGEVKWTWSATEEQKSFIVFSRVVSTPSAVYAIGLTKTPKSYMPRIEAISPTTGEVLASADLPGNIQNGLAEFMVISDSTDDKISPLVIWLESGTMKTAALQPSLKGKVLSARGAVYKSIKDVGLSDRGLFVALQSDDSARIIKIDDNGPGVKSIHDFADSATSTGYTESMFAGGLDKSGYPYVGRFFWSHNVGQAAAHVYSPHLVEGRGMVTGYTFSFDTNLHGTIEHVALDTANPKQYTVLARLFLTTSTGAVQLWQHDRIQWTREESLSEIKAAEFVELPERKAVVGVHAEEHETFGARLIRQLADGKEFPTYAVNFAKRFATGSYASVTNSAVTSANSTDQLYRDTFGFRKIIVAATSRGKIYGINSSNGAIIWSRILGLGWANEVGGRHQPVKVYVTKTVSDGDTPQVVLLTQRLASNGLVDTVIFHINALTGDDIRKPSSSGPLEGFDFVESEIVDAFLLQSDNRTVVAIDTHLQVHLYPNTEHSRREFSKVARKIHFPLRANGRLLGHQVLPTPEVTDKFTAYATWASNFPPQEQIVAVIPNTLGPVASLGKVLGNRTTLYKYLNPHLIAVGTISPSTTPPVCGVYLLDGAKGTILYHANVPAAGGVCDVMATLTENWLVYVYYDDEIVGLHESKGQRAVSVELYEGYQVNDKTKSSDTSIYSNKTSEVSFYEQSYILPYAVTAMSTTSTKFGISVKDIILTNRRNQIHSIPRRVLDPRRPKRKPTAEEQEEWLFQYEPLLPDDPRRVVSHNYRVAKVEKIITSPAFLESTSLIFAYGLDLFSTRVAPSNTFDVLSENFNKAQLVLTVSALAIAIIITKPMVSRKRLRERWYAS</sequence>
<dbReference type="InterPro" id="IPR026895">
    <property type="entry name" value="EMC1"/>
</dbReference>